<dbReference type="EMBL" id="CP004387">
    <property type="protein sequence ID" value="AJD47915.1"/>
    <property type="molecule type" value="Genomic_DNA"/>
</dbReference>
<proteinExistence type="predicted"/>
<evidence type="ECO:0008006" key="3">
    <source>
        <dbReference type="Google" id="ProtNLM"/>
    </source>
</evidence>
<keyword evidence="2" id="KW-1185">Reference proteome</keyword>
<dbReference type="HOGENOM" id="CLU_118985_1_0_6"/>
<dbReference type="STRING" id="391936.S7S_07495"/>
<organism evidence="1 2">
    <name type="scientific">Isoalcanivorax pacificus W11-5</name>
    <dbReference type="NCBI Taxonomy" id="391936"/>
    <lineage>
        <taxon>Bacteria</taxon>
        <taxon>Pseudomonadati</taxon>
        <taxon>Pseudomonadota</taxon>
        <taxon>Gammaproteobacteria</taxon>
        <taxon>Oceanospirillales</taxon>
        <taxon>Alcanivoracaceae</taxon>
        <taxon>Isoalcanivorax</taxon>
    </lineage>
</organism>
<evidence type="ECO:0000313" key="1">
    <source>
        <dbReference type="EMBL" id="AJD47915.1"/>
    </source>
</evidence>
<gene>
    <name evidence="1" type="ORF">S7S_07495</name>
</gene>
<dbReference type="Proteomes" id="UP000006764">
    <property type="component" value="Chromosome"/>
</dbReference>
<dbReference type="KEGG" id="apac:S7S_07495"/>
<reference evidence="1 2" key="1">
    <citation type="journal article" date="2012" name="J. Bacteriol.">
        <title>Genome sequence of an alkane-degrading bacterium, Alcanivorax pacificus type strain W11-5, isolated from deep sea sediment.</title>
        <authorList>
            <person name="Lai Q."/>
            <person name="Shao Z."/>
        </authorList>
    </citation>
    <scope>NUCLEOTIDE SEQUENCE [LARGE SCALE GENOMIC DNA]</scope>
    <source>
        <strain evidence="1 2">W11-5</strain>
    </source>
</reference>
<accession>A0A0B4XMN6</accession>
<dbReference type="AlphaFoldDB" id="A0A0B4XMN6"/>
<sequence>MVLAAMVGCVQVAVAQDEGLSQRIQTLKQGVLDLNRDLTLLEEELLYPSSQAAFFLSVDVGTPIRLVDVNLTLNGQHVGYHFYTDAEFDALTKGGIQRLYTGNIQSGRNVLEATITGYDPRGKDYQKTTSYTFDKGPGRKLIELRVVDDLDAMQHRFEFREWDE</sequence>
<evidence type="ECO:0000313" key="2">
    <source>
        <dbReference type="Proteomes" id="UP000006764"/>
    </source>
</evidence>
<name>A0A0B4XMN6_9GAMM</name>
<protein>
    <recommendedName>
        <fullName evidence="3">AraC family transcriptional regulator</fullName>
    </recommendedName>
</protein>